<reference evidence="2 3" key="1">
    <citation type="journal article" date="2022" name="Syst. Appl. Microbiol.">
        <title>Natronocalculus amylovorans gen. nov., sp. nov., and Natranaeroarchaeum aerophilus sp. nov., dominant culturable amylolytic natronoarchaea from hypersaline soda lakes in southwestern Siberia.</title>
        <authorList>
            <person name="Sorokin D.Y."/>
            <person name="Elcheninov A.G."/>
            <person name="Khizhniak T.V."/>
            <person name="Koenen M."/>
            <person name="Bale N.J."/>
            <person name="Damste J.S.S."/>
            <person name="Kublanov I.V."/>
        </authorList>
    </citation>
    <scope>NUCLEOTIDE SEQUENCE [LARGE SCALE GENOMIC DNA]</scope>
    <source>
        <strain evidence="2 3">AArc-St1-1</strain>
    </source>
</reference>
<dbReference type="EMBL" id="JAKRVY010000001">
    <property type="protein sequence ID" value="MCL9812539.1"/>
    <property type="molecule type" value="Genomic_DNA"/>
</dbReference>
<feature type="transmembrane region" description="Helical" evidence="1">
    <location>
        <begin position="39"/>
        <end position="59"/>
    </location>
</feature>
<evidence type="ECO:0000313" key="2">
    <source>
        <dbReference type="EMBL" id="MCL9812539.1"/>
    </source>
</evidence>
<accession>A0AAE3FQ14</accession>
<dbReference type="Pfam" id="PF03596">
    <property type="entry name" value="Cad"/>
    <property type="match status" value="1"/>
</dbReference>
<dbReference type="Proteomes" id="UP001202674">
    <property type="component" value="Unassembled WGS sequence"/>
</dbReference>
<keyword evidence="1" id="KW-1133">Transmembrane helix</keyword>
<name>A0AAE3FQ14_9EURY</name>
<gene>
    <name evidence="2" type="ORF">AArcSt11_02585</name>
</gene>
<comment type="caution">
    <text evidence="2">The sequence shown here is derived from an EMBL/GenBank/DDBJ whole genome shotgun (WGS) entry which is preliminary data.</text>
</comment>
<keyword evidence="3" id="KW-1185">Reference proteome</keyword>
<dbReference type="InterPro" id="IPR004676">
    <property type="entry name" value="Cd-R_transporter"/>
</dbReference>
<proteinExistence type="predicted"/>
<organism evidence="2 3">
    <name type="scientific">Natranaeroarchaeum aerophilus</name>
    <dbReference type="NCBI Taxonomy" id="2917711"/>
    <lineage>
        <taxon>Archaea</taxon>
        <taxon>Methanobacteriati</taxon>
        <taxon>Methanobacteriota</taxon>
        <taxon>Stenosarchaea group</taxon>
        <taxon>Halobacteria</taxon>
        <taxon>Halobacteriales</taxon>
        <taxon>Natronoarchaeaceae</taxon>
        <taxon>Natranaeroarchaeum</taxon>
    </lineage>
</organism>
<protein>
    <submittedName>
        <fullName evidence="2">CadD family cadmium resistance transporter</fullName>
    </submittedName>
</protein>
<evidence type="ECO:0000256" key="1">
    <source>
        <dbReference type="SAM" id="Phobius"/>
    </source>
</evidence>
<dbReference type="AlphaFoldDB" id="A0AAE3FQ14"/>
<feature type="transmembrane region" description="Helical" evidence="1">
    <location>
        <begin position="172"/>
        <end position="192"/>
    </location>
</feature>
<keyword evidence="1" id="KW-0812">Transmembrane</keyword>
<evidence type="ECO:0000313" key="3">
    <source>
        <dbReference type="Proteomes" id="UP001202674"/>
    </source>
</evidence>
<feature type="transmembrane region" description="Helical" evidence="1">
    <location>
        <begin position="66"/>
        <end position="83"/>
    </location>
</feature>
<sequence>MFTLLSLFVVAFIVTSLDDLVFLTAFCGYERYRFREVLVGQYVGFGVLLAVSLVGGTMVGRLFSDYARWLGLFPIVVGVAWFLRSRAHSIGTGTDHQASSNSTSWSRAGLVSGVAITDGSNNLAVYIPLFAVLEPGQTVFGVGILLSAVGIWVLIARWLADRPVLATRFEEYGSRLVSFVLVVIGVLVLTGLL</sequence>
<keyword evidence="1" id="KW-0472">Membrane</keyword>
<dbReference type="RefSeq" id="WP_250594324.1">
    <property type="nucleotide sequence ID" value="NZ_JAKRVY010000001.1"/>
</dbReference>
<feature type="transmembrane region" description="Helical" evidence="1">
    <location>
        <begin position="139"/>
        <end position="160"/>
    </location>
</feature>